<dbReference type="Gene3D" id="3.20.20.140">
    <property type="entry name" value="Metal-dependent hydrolases"/>
    <property type="match status" value="1"/>
</dbReference>
<reference evidence="2 3" key="1">
    <citation type="submission" date="2018-05" db="EMBL/GenBank/DDBJ databases">
        <authorList>
            <person name="Goeker M."/>
            <person name="Huntemann M."/>
            <person name="Clum A."/>
            <person name="Pillay M."/>
            <person name="Palaniappan K."/>
            <person name="Varghese N."/>
            <person name="Mikhailova N."/>
            <person name="Stamatis D."/>
            <person name="Reddy T."/>
            <person name="Daum C."/>
            <person name="Shapiro N."/>
            <person name="Ivanova N."/>
            <person name="Kyrpides N."/>
            <person name="Woyke T."/>
        </authorList>
    </citation>
    <scope>NUCLEOTIDE SEQUENCE [LARGE SCALE GENOMIC DNA]</scope>
    <source>
        <strain evidence="2 3">DSM 26524</strain>
    </source>
</reference>
<dbReference type="Proteomes" id="UP000245412">
    <property type="component" value="Unassembled WGS sequence"/>
</dbReference>
<dbReference type="PANTHER" id="PTHR43135">
    <property type="entry name" value="ALPHA-D-RIBOSE 1-METHYLPHOSPHONATE 5-TRIPHOSPHATE DIPHOSPHATASE"/>
    <property type="match status" value="1"/>
</dbReference>
<dbReference type="EMBL" id="QGGY01000004">
    <property type="protein sequence ID" value="PWJ76715.1"/>
    <property type="molecule type" value="Genomic_DNA"/>
</dbReference>
<keyword evidence="3" id="KW-1185">Reference proteome</keyword>
<feature type="domain" description="Amidohydrolase-related" evidence="1">
    <location>
        <begin position="58"/>
        <end position="402"/>
    </location>
</feature>
<organism evidence="2 3">
    <name type="scientific">Murimonas intestini</name>
    <dbReference type="NCBI Taxonomy" id="1337051"/>
    <lineage>
        <taxon>Bacteria</taxon>
        <taxon>Bacillati</taxon>
        <taxon>Bacillota</taxon>
        <taxon>Clostridia</taxon>
        <taxon>Lachnospirales</taxon>
        <taxon>Lachnospiraceae</taxon>
        <taxon>Murimonas</taxon>
    </lineage>
</organism>
<comment type="caution">
    <text evidence="2">The sequence shown here is derived from an EMBL/GenBank/DDBJ whole genome shotgun (WGS) entry which is preliminary data.</text>
</comment>
<dbReference type="InterPro" id="IPR032466">
    <property type="entry name" value="Metal_Hydrolase"/>
</dbReference>
<evidence type="ECO:0000259" key="1">
    <source>
        <dbReference type="Pfam" id="PF01979"/>
    </source>
</evidence>
<dbReference type="SUPFAM" id="SSF51556">
    <property type="entry name" value="Metallo-dependent hydrolases"/>
    <property type="match status" value="1"/>
</dbReference>
<dbReference type="RefSeq" id="WP_109625858.1">
    <property type="nucleotide sequence ID" value="NZ_CABJAT010000009.1"/>
</dbReference>
<dbReference type="InterPro" id="IPR006680">
    <property type="entry name" value="Amidohydro-rel"/>
</dbReference>
<dbReference type="CDD" id="cd01299">
    <property type="entry name" value="Met_dep_hydrolase_A"/>
    <property type="match status" value="1"/>
</dbReference>
<dbReference type="Pfam" id="PF01979">
    <property type="entry name" value="Amidohydro_1"/>
    <property type="match status" value="1"/>
</dbReference>
<dbReference type="GO" id="GO:0016810">
    <property type="term" value="F:hydrolase activity, acting on carbon-nitrogen (but not peptide) bonds"/>
    <property type="evidence" value="ECO:0007669"/>
    <property type="project" value="InterPro"/>
</dbReference>
<sequence>MKTKENIFIIKGRLIDGCHDTCIEKGAVAVEGERIVYAGEERGCPLSGYPVYEAENGTIMPGMIDCHAHLSGEESQNRQGGSAYDSLLAAAHDIGILVDAGITGVRDMSRFGPALKRAVGAGILRGPKIMPGGRVISVTAGHVDTDTEMSVEEVNAKSLIGYLADGKEGCLKAVRTQFREGAQFIKICATGGVSSSVDNPNDIQYSEEELQVMIEEAARRNSYVAAHCTGLAGTKQAIRAGVHSVEHGVNLDQECVDMMKEKDITLVSTCHIPLGFSKMTSLPADMVERGMACGRAIRESYRLARKAGVRLAMGTDFSNSRNTPYAHIGKELEGICECGYTPMEAIQAATRNGAYLMNTAGQTGTLEEGRLADIILVQGNPLEDIRVLGDAENILHVWIDGKRQK</sequence>
<protein>
    <submittedName>
        <fullName evidence="2">Imidazolonepropionase-like amidohydrolase</fullName>
    </submittedName>
</protein>
<name>A0AB73T5X9_9FIRM</name>
<dbReference type="SUPFAM" id="SSF51338">
    <property type="entry name" value="Composite domain of metallo-dependent hydrolases"/>
    <property type="match status" value="1"/>
</dbReference>
<dbReference type="Gene3D" id="2.30.40.10">
    <property type="entry name" value="Urease, subunit C, domain 1"/>
    <property type="match status" value="1"/>
</dbReference>
<dbReference type="InterPro" id="IPR057744">
    <property type="entry name" value="OTAase-like"/>
</dbReference>
<proteinExistence type="predicted"/>
<accession>A0AB73T5X9</accession>
<dbReference type="InterPro" id="IPR051781">
    <property type="entry name" value="Metallo-dep_Hydrolase"/>
</dbReference>
<dbReference type="PANTHER" id="PTHR43135:SF3">
    <property type="entry name" value="ALPHA-D-RIBOSE 1-METHYLPHOSPHONATE 5-TRIPHOSPHATE DIPHOSPHATASE"/>
    <property type="match status" value="1"/>
</dbReference>
<evidence type="ECO:0000313" key="3">
    <source>
        <dbReference type="Proteomes" id="UP000245412"/>
    </source>
</evidence>
<dbReference type="InterPro" id="IPR011059">
    <property type="entry name" value="Metal-dep_hydrolase_composite"/>
</dbReference>
<gene>
    <name evidence="2" type="ORF">C7383_104161</name>
</gene>
<dbReference type="AlphaFoldDB" id="A0AB73T5X9"/>
<evidence type="ECO:0000313" key="2">
    <source>
        <dbReference type="EMBL" id="PWJ76715.1"/>
    </source>
</evidence>